<feature type="signal peptide" evidence="9">
    <location>
        <begin position="1"/>
        <end position="25"/>
    </location>
</feature>
<evidence type="ECO:0000256" key="4">
    <source>
        <dbReference type="ARBA" id="ARBA00022617"/>
    </source>
</evidence>
<comment type="subcellular location">
    <subcellularLocation>
        <location evidence="2">Periplasm</location>
    </subcellularLocation>
</comment>
<feature type="domain" description="Tetrahaem cytochrome" evidence="10">
    <location>
        <begin position="34"/>
        <end position="111"/>
    </location>
</feature>
<feature type="chain" id="PRO_5045637344" description="Tetrahaem cytochrome domain-containing protein" evidence="9">
    <location>
        <begin position="26"/>
        <end position="119"/>
    </location>
</feature>
<evidence type="ECO:0000256" key="1">
    <source>
        <dbReference type="ARBA" id="ARBA00001926"/>
    </source>
</evidence>
<keyword evidence="7" id="KW-0249">Electron transport</keyword>
<organism evidence="11 12">
    <name type="scientific">Shewanella colwelliana</name>
    <name type="common">Alteromonas colwelliana</name>
    <dbReference type="NCBI Taxonomy" id="23"/>
    <lineage>
        <taxon>Bacteria</taxon>
        <taxon>Pseudomonadati</taxon>
        <taxon>Pseudomonadota</taxon>
        <taxon>Gammaproteobacteria</taxon>
        <taxon>Alteromonadales</taxon>
        <taxon>Shewanellaceae</taxon>
        <taxon>Shewanella</taxon>
    </lineage>
</organism>
<evidence type="ECO:0000256" key="6">
    <source>
        <dbReference type="ARBA" id="ARBA00022764"/>
    </source>
</evidence>
<keyword evidence="5" id="KW-0479">Metal-binding</keyword>
<keyword evidence="12" id="KW-1185">Reference proteome</keyword>
<evidence type="ECO:0000256" key="8">
    <source>
        <dbReference type="ARBA" id="ARBA00023004"/>
    </source>
</evidence>
<accession>A0ABQ4NVX0</accession>
<keyword evidence="9" id="KW-0732">Signal</keyword>
<dbReference type="RefSeq" id="WP_220756405.1">
    <property type="nucleotide sequence ID" value="NZ_BPEU01000005.1"/>
</dbReference>
<dbReference type="SUPFAM" id="SSF48695">
    <property type="entry name" value="Multiheme cytochromes"/>
    <property type="match status" value="1"/>
</dbReference>
<evidence type="ECO:0000313" key="11">
    <source>
        <dbReference type="EMBL" id="GIU37336.1"/>
    </source>
</evidence>
<keyword evidence="4" id="KW-0349">Heme</keyword>
<evidence type="ECO:0000313" key="12">
    <source>
        <dbReference type="Proteomes" id="UP000773469"/>
    </source>
</evidence>
<dbReference type="Proteomes" id="UP000773469">
    <property type="component" value="Unassembled WGS sequence"/>
</dbReference>
<proteinExistence type="predicted"/>
<evidence type="ECO:0000256" key="9">
    <source>
        <dbReference type="SAM" id="SignalP"/>
    </source>
</evidence>
<comment type="caution">
    <text evidence="11">The sequence shown here is derived from an EMBL/GenBank/DDBJ whole genome shotgun (WGS) entry which is preliminary data.</text>
</comment>
<dbReference type="Gene3D" id="1.10.1130.10">
    <property type="entry name" value="Flavocytochrome C3, Chain A"/>
    <property type="match status" value="1"/>
</dbReference>
<evidence type="ECO:0000259" key="10">
    <source>
        <dbReference type="Pfam" id="PF14537"/>
    </source>
</evidence>
<protein>
    <recommendedName>
        <fullName evidence="10">Tetrahaem cytochrome domain-containing protein</fullName>
    </recommendedName>
</protein>
<evidence type="ECO:0000256" key="2">
    <source>
        <dbReference type="ARBA" id="ARBA00004418"/>
    </source>
</evidence>
<keyword evidence="8" id="KW-0408">Iron</keyword>
<comment type="cofactor">
    <cofactor evidence="1">
        <name>heme c</name>
        <dbReference type="ChEBI" id="CHEBI:61717"/>
    </cofactor>
</comment>
<evidence type="ECO:0000256" key="7">
    <source>
        <dbReference type="ARBA" id="ARBA00022982"/>
    </source>
</evidence>
<evidence type="ECO:0000256" key="3">
    <source>
        <dbReference type="ARBA" id="ARBA00022448"/>
    </source>
</evidence>
<evidence type="ECO:0000256" key="5">
    <source>
        <dbReference type="ARBA" id="ARBA00022723"/>
    </source>
</evidence>
<dbReference type="InterPro" id="IPR012286">
    <property type="entry name" value="Tetrahaem_cytochrome"/>
</dbReference>
<dbReference type="EMBL" id="BPEU01000005">
    <property type="protein sequence ID" value="GIU37336.1"/>
    <property type="molecule type" value="Genomic_DNA"/>
</dbReference>
<dbReference type="InterPro" id="IPR036280">
    <property type="entry name" value="Multihaem_cyt_sf"/>
</dbReference>
<dbReference type="Pfam" id="PF14537">
    <property type="entry name" value="Cytochrom_c3_2"/>
    <property type="match status" value="1"/>
</dbReference>
<reference evidence="11 12" key="1">
    <citation type="submission" date="2021-05" db="EMBL/GenBank/DDBJ databases">
        <title>Molecular characterization for Shewanella algae harboring chromosomal blaOXA-55-like strains isolated from clinical and environment sample.</title>
        <authorList>
            <person name="Ohama Y."/>
            <person name="Aoki K."/>
            <person name="Harada S."/>
            <person name="Moriya K."/>
            <person name="Ishii Y."/>
            <person name="Tateda K."/>
        </authorList>
    </citation>
    <scope>NUCLEOTIDE SEQUENCE [LARGE SCALE GENOMIC DNA]</scope>
    <source>
        <strain evidence="11 12">MBTL60-118</strain>
    </source>
</reference>
<sequence length="119" mass="13238">MKFLKIHQLLLTVAMILCVNGVASAETIELGKLHANAGLNCSDCHGDAKKKQPAPMFACLQCHDTQELAATTKDVQPTNPHKNRHNDTETNCNKCHHQHKPSENACIGCHQRFEFKKLP</sequence>
<name>A0ABQ4NVX0_SHECO</name>
<keyword evidence="3" id="KW-0813">Transport</keyword>
<keyword evidence="6" id="KW-0574">Periplasm</keyword>
<gene>
    <name evidence="11" type="ORF">TUM3794_07850</name>
</gene>